<evidence type="ECO:0000313" key="3">
    <source>
        <dbReference type="Proteomes" id="UP001333110"/>
    </source>
</evidence>
<reference evidence="2 3" key="1">
    <citation type="journal article" date="2023" name="J. Hered.">
        <title>Chromosome-level genome of the wood stork (Mycteria americana) provides insight into avian chromosome evolution.</title>
        <authorList>
            <person name="Flamio R. Jr."/>
            <person name="Ramstad K.M."/>
        </authorList>
    </citation>
    <scope>NUCLEOTIDE SEQUENCE [LARGE SCALE GENOMIC DNA]</scope>
    <source>
        <strain evidence="2">JAX WOST 10</strain>
    </source>
</reference>
<gene>
    <name evidence="2" type="ORF">QYF61_004300</name>
</gene>
<dbReference type="Proteomes" id="UP001333110">
    <property type="component" value="Unassembled WGS sequence"/>
</dbReference>
<proteinExistence type="predicted"/>
<protein>
    <submittedName>
        <fullName evidence="2">Uncharacterized protein</fullName>
    </submittedName>
</protein>
<feature type="region of interest" description="Disordered" evidence="1">
    <location>
        <begin position="1"/>
        <end position="27"/>
    </location>
</feature>
<dbReference type="EMBL" id="JAUNZN010000001">
    <property type="protein sequence ID" value="KAK4829425.1"/>
    <property type="molecule type" value="Genomic_DNA"/>
</dbReference>
<keyword evidence="3" id="KW-1185">Reference proteome</keyword>
<comment type="caution">
    <text evidence="2">The sequence shown here is derived from an EMBL/GenBank/DDBJ whole genome shotgun (WGS) entry which is preliminary data.</text>
</comment>
<organism evidence="2 3">
    <name type="scientific">Mycteria americana</name>
    <name type="common">Wood stork</name>
    <dbReference type="NCBI Taxonomy" id="33587"/>
    <lineage>
        <taxon>Eukaryota</taxon>
        <taxon>Metazoa</taxon>
        <taxon>Chordata</taxon>
        <taxon>Craniata</taxon>
        <taxon>Vertebrata</taxon>
        <taxon>Euteleostomi</taxon>
        <taxon>Archelosauria</taxon>
        <taxon>Archosauria</taxon>
        <taxon>Dinosauria</taxon>
        <taxon>Saurischia</taxon>
        <taxon>Theropoda</taxon>
        <taxon>Coelurosauria</taxon>
        <taxon>Aves</taxon>
        <taxon>Neognathae</taxon>
        <taxon>Neoaves</taxon>
        <taxon>Aequornithes</taxon>
        <taxon>Ciconiiformes</taxon>
        <taxon>Ciconiidae</taxon>
        <taxon>Mycteria</taxon>
    </lineage>
</organism>
<sequence length="406" mass="44095">MPGEGELATVCTVQGSGDGRSQGQSGIPGLRCRAEKKLREGWAGCIPPPATSSIPENMFSASALGLSVDRQQKGRRLDGGALCLRSAVLNLQQPENCIDIGDFQRPKLIVDRSFIAIIRLLSVLSNLTLNVSRDGASTTSLGNLCQCFTTLIITNVFLISSLNLPSFSIKPLSLVLSQQALLKSCNKVSPEPFILQAEQPQLSQPVLMGEVFQPSDHFCGPPLDLFQQVHVFPVLRTPEVDAILQVGSHQNGVEGQNHLPQPADHASFDAAQDTVGVLGCEHTLLAHVQLFVQLFIHQHPQVLLGRAALHHFIPQPVLILGVAPTQAQDLALGLVEPHEIHMCPLLQLVQVPLDGILSLRCVNHTTQLGVICKCAEGMLGPTVYVTDEDIKLYWSQYRLLRDTTCH</sequence>
<evidence type="ECO:0000256" key="1">
    <source>
        <dbReference type="SAM" id="MobiDB-lite"/>
    </source>
</evidence>
<accession>A0AAN7NNY6</accession>
<dbReference type="AlphaFoldDB" id="A0AAN7NNY6"/>
<evidence type="ECO:0000313" key="2">
    <source>
        <dbReference type="EMBL" id="KAK4829425.1"/>
    </source>
</evidence>
<name>A0AAN7NNY6_MYCAM</name>